<evidence type="ECO:0000256" key="5">
    <source>
        <dbReference type="ARBA" id="ARBA00022490"/>
    </source>
</evidence>
<dbReference type="NCBIfam" id="TIGR00057">
    <property type="entry name" value="L-threonylcarbamoyladenylate synthase"/>
    <property type="match status" value="1"/>
</dbReference>
<dbReference type="Proteomes" id="UP000095679">
    <property type="component" value="Unassembled WGS sequence"/>
</dbReference>
<dbReference type="InterPro" id="IPR017945">
    <property type="entry name" value="DHBP_synth_RibB-like_a/b_dom"/>
</dbReference>
<gene>
    <name evidence="16" type="primary">rimN</name>
    <name evidence="19" type="ORF">DW068_03170</name>
    <name evidence="18" type="ORF">DW972_00220</name>
    <name evidence="20" type="ORF">DWZ29_12220</name>
    <name evidence="17" type="ORF">ERS852450_02145</name>
    <name evidence="16" type="ORF">ERS852578_02007</name>
</gene>
<dbReference type="GeneID" id="75047083"/>
<feature type="binding site" evidence="14">
    <location>
        <position position="242"/>
    </location>
    <ligand>
        <name>ATP</name>
        <dbReference type="ChEBI" id="CHEBI:30616"/>
    </ligand>
</feature>
<dbReference type="Proteomes" id="UP000283497">
    <property type="component" value="Unassembled WGS sequence"/>
</dbReference>
<evidence type="ECO:0000313" key="16">
    <source>
        <dbReference type="EMBL" id="CUN07096.1"/>
    </source>
</evidence>
<evidence type="ECO:0000256" key="13">
    <source>
        <dbReference type="PIRNR" id="PIRNR004930"/>
    </source>
</evidence>
<evidence type="ECO:0000313" key="24">
    <source>
        <dbReference type="Proteomes" id="UP000283700"/>
    </source>
</evidence>
<keyword evidence="7 13" id="KW-0819">tRNA processing</keyword>
<dbReference type="OrthoDB" id="9814580at2"/>
<feature type="binding site" evidence="14">
    <location>
        <position position="125"/>
    </location>
    <ligand>
        <name>L-threonine</name>
        <dbReference type="ChEBI" id="CHEBI:57926"/>
    </ligand>
</feature>
<dbReference type="EMBL" id="CYYC01000024">
    <property type="protein sequence ID" value="CUN07096.1"/>
    <property type="molecule type" value="Genomic_DNA"/>
</dbReference>
<comment type="function">
    <text evidence="13">Required for the formation of a threonylcarbamoyl group on adenosine at position 37 (t(6)A37) in tRNAs that read codons beginning with adenine.</text>
</comment>
<dbReference type="InterPro" id="IPR038385">
    <property type="entry name" value="Sua5/YwlC_C"/>
</dbReference>
<dbReference type="PROSITE" id="PS51163">
    <property type="entry name" value="YRDC"/>
    <property type="match status" value="1"/>
</dbReference>
<dbReference type="EMBL" id="QRQO01000039">
    <property type="protein sequence ID" value="RHN11315.1"/>
    <property type="molecule type" value="Genomic_DNA"/>
</dbReference>
<evidence type="ECO:0000313" key="20">
    <source>
        <dbReference type="EMBL" id="RHN11315.1"/>
    </source>
</evidence>
<feature type="binding site" evidence="14">
    <location>
        <position position="62"/>
    </location>
    <ligand>
        <name>ATP</name>
        <dbReference type="ChEBI" id="CHEBI:30616"/>
    </ligand>
</feature>
<evidence type="ECO:0000313" key="17">
    <source>
        <dbReference type="EMBL" id="CUO64398.1"/>
    </source>
</evidence>
<evidence type="ECO:0000256" key="9">
    <source>
        <dbReference type="ARBA" id="ARBA00022741"/>
    </source>
</evidence>
<sequence>METELLNIEKVSPEEKAAALKKAGEIIREGGLVAFPTETVYGLGADALNAEASAKIYAAKGRPSDNPLIVHIHDVDQVYEIASEVPEAAKKVMEKFWPGPLTVILNKKSCVPDGTTGGLKTVAIRMPSHPLARDFIRESGRMIAAPSANTSGRPSPTLASHVYEDMQGRIPLILDGGAVGIGIESTIIDMSTDTPTILRPGYITKDMLEEVLPKVNIDPAVTGRTMKKNVVAKAPGMKYRHYAPKGQLTLVEGDRDKVIARINELVKEKEEEGHKVGVIGTDETLDSYHADILRSIGSRQKPETVAANLYRILREFDDLECDYMYSESFFEQGLGNAIMNRMLKAAGYHLITL</sequence>
<dbReference type="GO" id="GO:0005737">
    <property type="term" value="C:cytoplasm"/>
    <property type="evidence" value="ECO:0007669"/>
    <property type="project" value="UniProtKB-SubCell"/>
</dbReference>
<dbReference type="EMBL" id="QRNJ01000007">
    <property type="protein sequence ID" value="RHK40997.1"/>
    <property type="molecule type" value="Genomic_DNA"/>
</dbReference>
<feature type="binding site" evidence="14">
    <location>
        <position position="121"/>
    </location>
    <ligand>
        <name>ATP</name>
        <dbReference type="ChEBI" id="CHEBI:30616"/>
    </ligand>
</feature>
<dbReference type="PANTHER" id="PTHR17490">
    <property type="entry name" value="SUA5"/>
    <property type="match status" value="1"/>
</dbReference>
<dbReference type="EMBL" id="CYZL01000019">
    <property type="protein sequence ID" value="CUO64398.1"/>
    <property type="molecule type" value="Genomic_DNA"/>
</dbReference>
<evidence type="ECO:0000313" key="25">
    <source>
        <dbReference type="Proteomes" id="UP000286561"/>
    </source>
</evidence>
<evidence type="ECO:0000256" key="14">
    <source>
        <dbReference type="PIRSR" id="PIRSR004930-1"/>
    </source>
</evidence>
<feature type="binding site" evidence="14">
    <location>
        <position position="66"/>
    </location>
    <ligand>
        <name>ATP</name>
        <dbReference type="ChEBI" id="CHEBI:30616"/>
    </ligand>
</feature>
<proteinExistence type="inferred from homology"/>
<dbReference type="PANTHER" id="PTHR17490:SF16">
    <property type="entry name" value="THREONYLCARBAMOYL-AMP SYNTHASE"/>
    <property type="match status" value="1"/>
</dbReference>
<feature type="binding site" evidence="14">
    <location>
        <position position="155"/>
    </location>
    <ligand>
        <name>ATP</name>
        <dbReference type="ChEBI" id="CHEBI:30616"/>
    </ligand>
</feature>
<dbReference type="PIRSF" id="PIRSF004930">
    <property type="entry name" value="Tln_factor_SUA5"/>
    <property type="match status" value="1"/>
</dbReference>
<feature type="binding site" evidence="14">
    <location>
        <position position="147"/>
    </location>
    <ligand>
        <name>ATP</name>
        <dbReference type="ChEBI" id="CHEBI:30616"/>
    </ligand>
</feature>
<evidence type="ECO:0000313" key="19">
    <source>
        <dbReference type="EMBL" id="RHK40997.1"/>
    </source>
</evidence>
<dbReference type="InterPro" id="IPR005145">
    <property type="entry name" value="Sua5_C"/>
</dbReference>
<dbReference type="EMBL" id="QSEP01000001">
    <property type="protein sequence ID" value="RGZ86870.1"/>
    <property type="molecule type" value="Genomic_DNA"/>
</dbReference>
<comment type="similarity">
    <text evidence="2 13">Belongs to the SUA5 family.</text>
</comment>
<evidence type="ECO:0000313" key="18">
    <source>
        <dbReference type="EMBL" id="RGZ86870.1"/>
    </source>
</evidence>
<dbReference type="RefSeq" id="WP_005349373.1">
    <property type="nucleotide sequence ID" value="NZ_BLYK01000012.1"/>
</dbReference>
<keyword evidence="10 13" id="KW-0067">ATP-binding</keyword>
<dbReference type="Proteomes" id="UP000283700">
    <property type="component" value="Unassembled WGS sequence"/>
</dbReference>
<evidence type="ECO:0000313" key="23">
    <source>
        <dbReference type="Proteomes" id="UP000283497"/>
    </source>
</evidence>
<dbReference type="InterPro" id="IPR010923">
    <property type="entry name" value="T(6)A37_SUA5"/>
</dbReference>
<feature type="domain" description="YrdC-like" evidence="15">
    <location>
        <begin position="17"/>
        <end position="203"/>
    </location>
</feature>
<feature type="binding site" evidence="14">
    <location>
        <position position="145"/>
    </location>
    <ligand>
        <name>L-threonine</name>
        <dbReference type="ChEBI" id="CHEBI:57926"/>
    </ligand>
</feature>
<evidence type="ECO:0000259" key="15">
    <source>
        <dbReference type="PROSITE" id="PS51163"/>
    </source>
</evidence>
<dbReference type="Gene3D" id="3.40.50.11030">
    <property type="entry name" value="Threonylcarbamoyl-AMP synthase, C-terminal domain"/>
    <property type="match status" value="1"/>
</dbReference>
<evidence type="ECO:0000256" key="11">
    <source>
        <dbReference type="ARBA" id="ARBA00029774"/>
    </source>
</evidence>
<evidence type="ECO:0000256" key="10">
    <source>
        <dbReference type="ARBA" id="ARBA00022840"/>
    </source>
</evidence>
<dbReference type="GO" id="GO:0000049">
    <property type="term" value="F:tRNA binding"/>
    <property type="evidence" value="ECO:0007669"/>
    <property type="project" value="TreeGrafter"/>
</dbReference>
<dbReference type="GO" id="GO:0003725">
    <property type="term" value="F:double-stranded RNA binding"/>
    <property type="evidence" value="ECO:0007669"/>
    <property type="project" value="UniProtKB-UniRule"/>
</dbReference>
<dbReference type="GO" id="GO:0008033">
    <property type="term" value="P:tRNA processing"/>
    <property type="evidence" value="ECO:0007669"/>
    <property type="project" value="UniProtKB-KW"/>
</dbReference>
<feature type="binding site" evidence="14">
    <location>
        <position position="71"/>
    </location>
    <ligand>
        <name>L-threonine</name>
        <dbReference type="ChEBI" id="CHEBI:57926"/>
    </ligand>
</feature>
<dbReference type="Pfam" id="PF01300">
    <property type="entry name" value="Sua5_yciO_yrdC"/>
    <property type="match status" value="1"/>
</dbReference>
<evidence type="ECO:0000256" key="7">
    <source>
        <dbReference type="ARBA" id="ARBA00022694"/>
    </source>
</evidence>
<name>A0A173TYC1_9FIRM</name>
<feature type="binding site" evidence="14">
    <location>
        <position position="199"/>
    </location>
    <ligand>
        <name>ATP</name>
        <dbReference type="ChEBI" id="CHEBI:30616"/>
    </ligand>
</feature>
<evidence type="ECO:0000313" key="21">
    <source>
        <dbReference type="Proteomes" id="UP000095390"/>
    </source>
</evidence>
<keyword evidence="5 13" id="KW-0963">Cytoplasm</keyword>
<evidence type="ECO:0000256" key="8">
    <source>
        <dbReference type="ARBA" id="ARBA00022695"/>
    </source>
</evidence>
<keyword evidence="6 13" id="KW-0808">Transferase</keyword>
<dbReference type="SUPFAM" id="SSF55821">
    <property type="entry name" value="YrdC/RibB"/>
    <property type="match status" value="1"/>
</dbReference>
<dbReference type="Pfam" id="PF03481">
    <property type="entry name" value="Sua5_C"/>
    <property type="match status" value="1"/>
</dbReference>
<dbReference type="FunFam" id="3.40.50.11030:FF:000001">
    <property type="entry name" value="Threonylcarbamoyl-AMP synthase"/>
    <property type="match status" value="1"/>
</dbReference>
<accession>A0A173TYC1</accession>
<dbReference type="InterPro" id="IPR006070">
    <property type="entry name" value="Sua5-like_dom"/>
</dbReference>
<evidence type="ECO:0000256" key="1">
    <source>
        <dbReference type="ARBA" id="ARBA00004496"/>
    </source>
</evidence>
<dbReference type="GO" id="GO:0006450">
    <property type="term" value="P:regulation of translational fidelity"/>
    <property type="evidence" value="ECO:0007669"/>
    <property type="project" value="TreeGrafter"/>
</dbReference>
<evidence type="ECO:0000313" key="22">
    <source>
        <dbReference type="Proteomes" id="UP000095679"/>
    </source>
</evidence>
<protein>
    <recommendedName>
        <fullName evidence="4 13">Threonylcarbamoyl-AMP synthase</fullName>
        <shortName evidence="13">TC-AMP synthase</shortName>
        <ecNumber evidence="3 13">2.7.7.87</ecNumber>
    </recommendedName>
    <alternativeName>
        <fullName evidence="11 13">L-threonylcarbamoyladenylate synthase</fullName>
    </alternativeName>
</protein>
<dbReference type="Proteomes" id="UP000095390">
    <property type="component" value="Unassembled WGS sequence"/>
</dbReference>
<reference evidence="23 24" key="2">
    <citation type="submission" date="2018-08" db="EMBL/GenBank/DDBJ databases">
        <title>A genome reference for cultivated species of the human gut microbiota.</title>
        <authorList>
            <person name="Zou Y."/>
            <person name="Xue W."/>
            <person name="Luo G."/>
        </authorList>
    </citation>
    <scope>NUCLEOTIDE SEQUENCE [LARGE SCALE GENOMIC DNA]</scope>
    <source>
        <strain evidence="20 24">AF31-17AC</strain>
        <strain evidence="19 23">AF45-14BH</strain>
        <strain evidence="18 25">AM48-23BH</strain>
    </source>
</reference>
<dbReference type="FunFam" id="3.90.870.10:FF:000008">
    <property type="entry name" value="Threonylcarbamoyl-AMP synthase"/>
    <property type="match status" value="1"/>
</dbReference>
<dbReference type="GO" id="GO:0005524">
    <property type="term" value="F:ATP binding"/>
    <property type="evidence" value="ECO:0007669"/>
    <property type="project" value="UniProtKB-UniRule"/>
</dbReference>
<dbReference type="EC" id="2.7.7.87" evidence="3 13"/>
<dbReference type="AlphaFoldDB" id="A0A173TYC1"/>
<dbReference type="InterPro" id="IPR050156">
    <property type="entry name" value="TC-AMP_synthase_SUA5"/>
</dbReference>
<evidence type="ECO:0000256" key="3">
    <source>
        <dbReference type="ARBA" id="ARBA00012584"/>
    </source>
</evidence>
<dbReference type="Gene3D" id="3.90.870.10">
    <property type="entry name" value="DHBP synthase"/>
    <property type="match status" value="1"/>
</dbReference>
<comment type="catalytic activity">
    <reaction evidence="12 13">
        <text>L-threonine + hydrogencarbonate + ATP = L-threonylcarbamoyladenylate + diphosphate + H2O</text>
        <dbReference type="Rhea" id="RHEA:36407"/>
        <dbReference type="ChEBI" id="CHEBI:15377"/>
        <dbReference type="ChEBI" id="CHEBI:17544"/>
        <dbReference type="ChEBI" id="CHEBI:30616"/>
        <dbReference type="ChEBI" id="CHEBI:33019"/>
        <dbReference type="ChEBI" id="CHEBI:57926"/>
        <dbReference type="ChEBI" id="CHEBI:73682"/>
        <dbReference type="EC" id="2.7.7.87"/>
    </reaction>
</comment>
<comment type="subcellular location">
    <subcellularLocation>
        <location evidence="1 13">Cytoplasm</location>
    </subcellularLocation>
</comment>
<keyword evidence="9 13" id="KW-0547">Nucleotide-binding</keyword>
<organism evidence="16 21">
    <name type="scientific">Anaerobutyricum hallii</name>
    <dbReference type="NCBI Taxonomy" id="39488"/>
    <lineage>
        <taxon>Bacteria</taxon>
        <taxon>Bacillati</taxon>
        <taxon>Bacillota</taxon>
        <taxon>Clostridia</taxon>
        <taxon>Lachnospirales</taxon>
        <taxon>Lachnospiraceae</taxon>
        <taxon>Anaerobutyricum</taxon>
    </lineage>
</organism>
<evidence type="ECO:0000256" key="2">
    <source>
        <dbReference type="ARBA" id="ARBA00007663"/>
    </source>
</evidence>
<evidence type="ECO:0000256" key="4">
    <source>
        <dbReference type="ARBA" id="ARBA00015492"/>
    </source>
</evidence>
<dbReference type="Proteomes" id="UP000286561">
    <property type="component" value="Unassembled WGS sequence"/>
</dbReference>
<feature type="binding site" evidence="14">
    <location>
        <position position="39"/>
    </location>
    <ligand>
        <name>L-threonine</name>
        <dbReference type="ChEBI" id="CHEBI:57926"/>
    </ligand>
</feature>
<evidence type="ECO:0000256" key="6">
    <source>
        <dbReference type="ARBA" id="ARBA00022679"/>
    </source>
</evidence>
<keyword evidence="8 13" id="KW-0548">Nucleotidyltransferase</keyword>
<dbReference type="GO" id="GO:0061710">
    <property type="term" value="F:L-threonylcarbamoyladenylate synthase"/>
    <property type="evidence" value="ECO:0007669"/>
    <property type="project" value="UniProtKB-EC"/>
</dbReference>
<evidence type="ECO:0000256" key="12">
    <source>
        <dbReference type="ARBA" id="ARBA00048366"/>
    </source>
</evidence>
<reference evidence="21 22" key="1">
    <citation type="submission" date="2015-09" db="EMBL/GenBank/DDBJ databases">
        <authorList>
            <consortium name="Pathogen Informatics"/>
        </authorList>
    </citation>
    <scope>NUCLEOTIDE SEQUENCE [LARGE SCALE GENOMIC DNA]</scope>
    <source>
        <strain evidence="17 22">2789STDY5834835</strain>
        <strain evidence="16 21">2789STDY5834966</strain>
    </source>
</reference>
<feature type="binding site" evidence="14">
    <location>
        <position position="185"/>
    </location>
    <ligand>
        <name>L-threonine</name>
        <dbReference type="ChEBI" id="CHEBI:57926"/>
    </ligand>
</feature>